<evidence type="ECO:0000313" key="3">
    <source>
        <dbReference type="Proteomes" id="UP000002282"/>
    </source>
</evidence>
<dbReference type="AlphaFoldDB" id="B4Q2V1"/>
<protein>
    <submittedName>
        <fullName evidence="2">Uncharacterized protein</fullName>
    </submittedName>
</protein>
<dbReference type="EMBL" id="CM000162">
    <property type="protein sequence ID" value="EDX02685.2"/>
    <property type="molecule type" value="Genomic_DNA"/>
</dbReference>
<feature type="transmembrane region" description="Helical" evidence="1">
    <location>
        <begin position="63"/>
        <end position="79"/>
    </location>
</feature>
<reference evidence="2 3" key="1">
    <citation type="journal article" date="2007" name="Nature">
        <title>Evolution of genes and genomes on the Drosophila phylogeny.</title>
        <authorList>
            <consortium name="Drosophila 12 Genomes Consortium"/>
            <person name="Clark A.G."/>
            <person name="Eisen M.B."/>
            <person name="Smith D.R."/>
            <person name="Bergman C.M."/>
            <person name="Oliver B."/>
            <person name="Markow T.A."/>
            <person name="Kaufman T.C."/>
            <person name="Kellis M."/>
            <person name="Gelbart W."/>
            <person name="Iyer V.N."/>
            <person name="Pollard D.A."/>
            <person name="Sackton T.B."/>
            <person name="Larracuente A.M."/>
            <person name="Singh N.D."/>
            <person name="Abad J.P."/>
            <person name="Abt D.N."/>
            <person name="Adryan B."/>
            <person name="Aguade M."/>
            <person name="Akashi H."/>
            <person name="Anderson W.W."/>
            <person name="Aquadro C.F."/>
            <person name="Ardell D.H."/>
            <person name="Arguello R."/>
            <person name="Artieri C.G."/>
            <person name="Barbash D.A."/>
            <person name="Barker D."/>
            <person name="Barsanti P."/>
            <person name="Batterham P."/>
            <person name="Batzoglou S."/>
            <person name="Begun D."/>
            <person name="Bhutkar A."/>
            <person name="Blanco E."/>
            <person name="Bosak S.A."/>
            <person name="Bradley R.K."/>
            <person name="Brand A.D."/>
            <person name="Brent M.R."/>
            <person name="Brooks A.N."/>
            <person name="Brown R.H."/>
            <person name="Butlin R.K."/>
            <person name="Caggese C."/>
            <person name="Calvi B.R."/>
            <person name="Bernardo de Carvalho A."/>
            <person name="Caspi A."/>
            <person name="Castrezana S."/>
            <person name="Celniker S.E."/>
            <person name="Chang J.L."/>
            <person name="Chapple C."/>
            <person name="Chatterji S."/>
            <person name="Chinwalla A."/>
            <person name="Civetta A."/>
            <person name="Clifton S.W."/>
            <person name="Comeron J.M."/>
            <person name="Costello J.C."/>
            <person name="Coyne J.A."/>
            <person name="Daub J."/>
            <person name="David R.G."/>
            <person name="Delcher A.L."/>
            <person name="Delehaunty K."/>
            <person name="Do C.B."/>
            <person name="Ebling H."/>
            <person name="Edwards K."/>
            <person name="Eickbush T."/>
            <person name="Evans J.D."/>
            <person name="Filipski A."/>
            <person name="Findeiss S."/>
            <person name="Freyhult E."/>
            <person name="Fulton L."/>
            <person name="Fulton R."/>
            <person name="Garcia A.C."/>
            <person name="Gardiner A."/>
            <person name="Garfield D.A."/>
            <person name="Garvin B.E."/>
            <person name="Gibson G."/>
            <person name="Gilbert D."/>
            <person name="Gnerre S."/>
            <person name="Godfrey J."/>
            <person name="Good R."/>
            <person name="Gotea V."/>
            <person name="Gravely B."/>
            <person name="Greenberg A.J."/>
            <person name="Griffiths-Jones S."/>
            <person name="Gross S."/>
            <person name="Guigo R."/>
            <person name="Gustafson E.A."/>
            <person name="Haerty W."/>
            <person name="Hahn M.W."/>
            <person name="Halligan D.L."/>
            <person name="Halpern A.L."/>
            <person name="Halter G.M."/>
            <person name="Han M.V."/>
            <person name="Heger A."/>
            <person name="Hillier L."/>
            <person name="Hinrichs A.S."/>
            <person name="Holmes I."/>
            <person name="Hoskins R.A."/>
            <person name="Hubisz M.J."/>
            <person name="Hultmark D."/>
            <person name="Huntley M.A."/>
            <person name="Jaffe D.B."/>
            <person name="Jagadeeshan S."/>
            <person name="Jeck W.R."/>
            <person name="Johnson J."/>
            <person name="Jones C.D."/>
            <person name="Jordan W.C."/>
            <person name="Karpen G.H."/>
            <person name="Kataoka E."/>
            <person name="Keightley P.D."/>
            <person name="Kheradpour P."/>
            <person name="Kirkness E.F."/>
            <person name="Koerich L.B."/>
            <person name="Kristiansen K."/>
            <person name="Kudrna D."/>
            <person name="Kulathinal R.J."/>
            <person name="Kumar S."/>
            <person name="Kwok R."/>
            <person name="Lander E."/>
            <person name="Langley C.H."/>
            <person name="Lapoint R."/>
            <person name="Lazzaro B.P."/>
            <person name="Lee S.J."/>
            <person name="Levesque L."/>
            <person name="Li R."/>
            <person name="Lin C.F."/>
            <person name="Lin M.F."/>
            <person name="Lindblad-Toh K."/>
            <person name="Llopart A."/>
            <person name="Long M."/>
            <person name="Low L."/>
            <person name="Lozovsky E."/>
            <person name="Lu J."/>
            <person name="Luo M."/>
            <person name="Machado C.A."/>
            <person name="Makalowski W."/>
            <person name="Marzo M."/>
            <person name="Matsuda M."/>
            <person name="Matzkin L."/>
            <person name="McAllister B."/>
            <person name="McBride C.S."/>
            <person name="McKernan B."/>
            <person name="McKernan K."/>
            <person name="Mendez-Lago M."/>
            <person name="Minx P."/>
            <person name="Mollenhauer M.U."/>
            <person name="Montooth K."/>
            <person name="Mount S.M."/>
            <person name="Mu X."/>
            <person name="Myers E."/>
            <person name="Negre B."/>
            <person name="Newfeld S."/>
            <person name="Nielsen R."/>
            <person name="Noor M.A."/>
            <person name="O'Grady P."/>
            <person name="Pachter L."/>
            <person name="Papaceit M."/>
            <person name="Parisi M.J."/>
            <person name="Parisi M."/>
            <person name="Parts L."/>
            <person name="Pedersen J.S."/>
            <person name="Pesole G."/>
            <person name="Phillippy A.M."/>
            <person name="Ponting C.P."/>
            <person name="Pop M."/>
            <person name="Porcelli D."/>
            <person name="Powell J.R."/>
            <person name="Prohaska S."/>
            <person name="Pruitt K."/>
            <person name="Puig M."/>
            <person name="Quesneville H."/>
            <person name="Ram K.R."/>
            <person name="Rand D."/>
            <person name="Rasmussen M.D."/>
            <person name="Reed L.K."/>
            <person name="Reenan R."/>
            <person name="Reily A."/>
            <person name="Remington K.A."/>
            <person name="Rieger T.T."/>
            <person name="Ritchie M.G."/>
            <person name="Robin C."/>
            <person name="Rogers Y.H."/>
            <person name="Rohde C."/>
            <person name="Rozas J."/>
            <person name="Rubenfield M.J."/>
            <person name="Ruiz A."/>
            <person name="Russo S."/>
            <person name="Salzberg S.L."/>
            <person name="Sanchez-Gracia A."/>
            <person name="Saranga D.J."/>
            <person name="Sato H."/>
            <person name="Schaeffer S.W."/>
            <person name="Schatz M.C."/>
            <person name="Schlenke T."/>
            <person name="Schwartz R."/>
            <person name="Segarra C."/>
            <person name="Singh R.S."/>
            <person name="Sirot L."/>
            <person name="Sirota M."/>
            <person name="Sisneros N.B."/>
            <person name="Smith C.D."/>
            <person name="Smith T.F."/>
            <person name="Spieth J."/>
            <person name="Stage D.E."/>
            <person name="Stark A."/>
            <person name="Stephan W."/>
            <person name="Strausberg R.L."/>
            <person name="Strempel S."/>
            <person name="Sturgill D."/>
            <person name="Sutton G."/>
            <person name="Sutton G.G."/>
            <person name="Tao W."/>
            <person name="Teichmann S."/>
            <person name="Tobari Y.N."/>
            <person name="Tomimura Y."/>
            <person name="Tsolas J.M."/>
            <person name="Valente V.L."/>
            <person name="Venter E."/>
            <person name="Venter J.C."/>
            <person name="Vicario S."/>
            <person name="Vieira F.G."/>
            <person name="Vilella A.J."/>
            <person name="Villasante A."/>
            <person name="Walenz B."/>
            <person name="Wang J."/>
            <person name="Wasserman M."/>
            <person name="Watts T."/>
            <person name="Wilson D."/>
            <person name="Wilson R.K."/>
            <person name="Wing R.A."/>
            <person name="Wolfner M.F."/>
            <person name="Wong A."/>
            <person name="Wong G.K."/>
            <person name="Wu C.I."/>
            <person name="Wu G."/>
            <person name="Yamamoto D."/>
            <person name="Yang H.P."/>
            <person name="Yang S.P."/>
            <person name="Yorke J.A."/>
            <person name="Yoshida K."/>
            <person name="Zdobnov E."/>
            <person name="Zhang P."/>
            <person name="Zhang Y."/>
            <person name="Zimin A.V."/>
            <person name="Baldwin J."/>
            <person name="Abdouelleil A."/>
            <person name="Abdulkadir J."/>
            <person name="Abebe A."/>
            <person name="Abera B."/>
            <person name="Abreu J."/>
            <person name="Acer S.C."/>
            <person name="Aftuck L."/>
            <person name="Alexander A."/>
            <person name="An P."/>
            <person name="Anderson E."/>
            <person name="Anderson S."/>
            <person name="Arachi H."/>
            <person name="Azer M."/>
            <person name="Bachantsang P."/>
            <person name="Barry A."/>
            <person name="Bayul T."/>
            <person name="Berlin A."/>
            <person name="Bessette D."/>
            <person name="Bloom T."/>
            <person name="Blye J."/>
            <person name="Boguslavskiy L."/>
            <person name="Bonnet C."/>
            <person name="Boukhgalter B."/>
            <person name="Bourzgui I."/>
            <person name="Brown A."/>
            <person name="Cahill P."/>
            <person name="Channer S."/>
            <person name="Cheshatsang Y."/>
            <person name="Chuda L."/>
            <person name="Citroen M."/>
            <person name="Collymore A."/>
            <person name="Cooke P."/>
            <person name="Costello M."/>
            <person name="D'Aco K."/>
            <person name="Daza R."/>
            <person name="De Haan G."/>
            <person name="DeGray S."/>
            <person name="DeMaso C."/>
            <person name="Dhargay N."/>
            <person name="Dooley K."/>
            <person name="Dooley E."/>
            <person name="Doricent M."/>
            <person name="Dorje P."/>
            <person name="Dorjee K."/>
            <person name="Dupes A."/>
            <person name="Elong R."/>
            <person name="Falk J."/>
            <person name="Farina A."/>
            <person name="Faro S."/>
            <person name="Ferguson D."/>
            <person name="Fisher S."/>
            <person name="Foley C.D."/>
            <person name="Franke A."/>
            <person name="Friedrich D."/>
            <person name="Gadbois L."/>
            <person name="Gearin G."/>
            <person name="Gearin C.R."/>
            <person name="Giannoukos G."/>
            <person name="Goode T."/>
            <person name="Graham J."/>
            <person name="Grandbois E."/>
            <person name="Grewal S."/>
            <person name="Gyaltsen K."/>
            <person name="Hafez N."/>
            <person name="Hagos B."/>
            <person name="Hall J."/>
            <person name="Henson C."/>
            <person name="Hollinger A."/>
            <person name="Honan T."/>
            <person name="Huard M.D."/>
            <person name="Hughes L."/>
            <person name="Hurhula B."/>
            <person name="Husby M.E."/>
            <person name="Kamat A."/>
            <person name="Kanga B."/>
            <person name="Kashin S."/>
            <person name="Khazanovich D."/>
            <person name="Kisner P."/>
            <person name="Lance K."/>
            <person name="Lara M."/>
            <person name="Lee W."/>
            <person name="Lennon N."/>
            <person name="Letendre F."/>
            <person name="LeVine R."/>
            <person name="Lipovsky A."/>
            <person name="Liu X."/>
            <person name="Liu J."/>
            <person name="Liu S."/>
            <person name="Lokyitsang T."/>
            <person name="Lokyitsang Y."/>
            <person name="Lubonja R."/>
            <person name="Lui A."/>
            <person name="MacDonald P."/>
            <person name="Magnisalis V."/>
            <person name="Maru K."/>
            <person name="Matthews C."/>
            <person name="McCusker W."/>
            <person name="McDonough S."/>
            <person name="Mehta T."/>
            <person name="Meldrim J."/>
            <person name="Meneus L."/>
            <person name="Mihai O."/>
            <person name="Mihalev A."/>
            <person name="Mihova T."/>
            <person name="Mittelman R."/>
            <person name="Mlenga V."/>
            <person name="Montmayeur A."/>
            <person name="Mulrain L."/>
            <person name="Navidi A."/>
            <person name="Naylor J."/>
            <person name="Negash T."/>
            <person name="Nguyen T."/>
            <person name="Nguyen N."/>
            <person name="Nicol R."/>
            <person name="Norbu C."/>
            <person name="Norbu N."/>
            <person name="Novod N."/>
            <person name="O'Neill B."/>
            <person name="Osman S."/>
            <person name="Markiewicz E."/>
            <person name="Oyono O.L."/>
            <person name="Patti C."/>
            <person name="Phunkhang P."/>
            <person name="Pierre F."/>
            <person name="Priest M."/>
            <person name="Raghuraman S."/>
            <person name="Rege F."/>
            <person name="Reyes R."/>
            <person name="Rise C."/>
            <person name="Rogov P."/>
            <person name="Ross K."/>
            <person name="Ryan E."/>
            <person name="Settipalli S."/>
            <person name="Shea T."/>
            <person name="Sherpa N."/>
            <person name="Shi L."/>
            <person name="Shih D."/>
            <person name="Sparrow T."/>
            <person name="Spaulding J."/>
            <person name="Stalker J."/>
            <person name="Stange-Thomann N."/>
            <person name="Stavropoulos S."/>
            <person name="Stone C."/>
            <person name="Strader C."/>
            <person name="Tesfaye S."/>
            <person name="Thomson T."/>
            <person name="Thoulutsang Y."/>
            <person name="Thoulutsang D."/>
            <person name="Topham K."/>
            <person name="Topping I."/>
            <person name="Tsamla T."/>
            <person name="Vassiliev H."/>
            <person name="Vo A."/>
            <person name="Wangchuk T."/>
            <person name="Wangdi T."/>
            <person name="Weiand M."/>
            <person name="Wilkinson J."/>
            <person name="Wilson A."/>
            <person name="Yadav S."/>
            <person name="Young G."/>
            <person name="Yu Q."/>
            <person name="Zembek L."/>
            <person name="Zhong D."/>
            <person name="Zimmer A."/>
            <person name="Zwirko Z."/>
            <person name="Jaffe D.B."/>
            <person name="Alvarez P."/>
            <person name="Brockman W."/>
            <person name="Butler J."/>
            <person name="Chin C."/>
            <person name="Gnerre S."/>
            <person name="Grabherr M."/>
            <person name="Kleber M."/>
            <person name="Mauceli E."/>
            <person name="MacCallum I."/>
        </authorList>
    </citation>
    <scope>NUCLEOTIDE SEQUENCE [LARGE SCALE GENOMIC DNA]</scope>
    <source>
        <strain evidence="3">Tai18E2 / Tucson 14021-0261.01</strain>
    </source>
</reference>
<feature type="transmembrane region" description="Helical" evidence="1">
    <location>
        <begin position="91"/>
        <end position="110"/>
    </location>
</feature>
<dbReference type="HOGENOM" id="CLU_098410_0_0_1"/>
<keyword evidence="1" id="KW-1133">Transmembrane helix</keyword>
<accession>B4Q2V1</accession>
<feature type="transmembrane region" description="Helical" evidence="1">
    <location>
        <begin position="21"/>
        <end position="43"/>
    </location>
</feature>
<organism evidence="2 3">
    <name type="scientific">Drosophila yakuba</name>
    <name type="common">Fruit fly</name>
    <dbReference type="NCBI Taxonomy" id="7245"/>
    <lineage>
        <taxon>Eukaryota</taxon>
        <taxon>Metazoa</taxon>
        <taxon>Ecdysozoa</taxon>
        <taxon>Arthropoda</taxon>
        <taxon>Hexapoda</taxon>
        <taxon>Insecta</taxon>
        <taxon>Pterygota</taxon>
        <taxon>Neoptera</taxon>
        <taxon>Endopterygota</taxon>
        <taxon>Diptera</taxon>
        <taxon>Brachycera</taxon>
        <taxon>Muscomorpha</taxon>
        <taxon>Ephydroidea</taxon>
        <taxon>Drosophilidae</taxon>
        <taxon>Drosophila</taxon>
        <taxon>Sophophora</taxon>
    </lineage>
</organism>
<dbReference type="Proteomes" id="UP000002282">
    <property type="component" value="Chromosome X"/>
</dbReference>
<gene>
    <name evidence="2" type="primary">Dyak\GE15550</name>
    <name evidence="2" type="synonym">dyak_GLEANR_17055</name>
    <name evidence="2" type="synonym">GE15550</name>
    <name evidence="2" type="ORF">Dyak_GE15550</name>
</gene>
<dbReference type="OrthoDB" id="7848660at2759"/>
<dbReference type="KEGG" id="dya:Dyak_GE15550"/>
<reference evidence="2 3" key="2">
    <citation type="journal article" date="2007" name="PLoS Biol.">
        <title>Principles of genome evolution in the Drosophila melanogaster species group.</title>
        <authorList>
            <person name="Ranz J.M."/>
            <person name="Maurin D."/>
            <person name="Chan Y.S."/>
            <person name="von Grotthuss M."/>
            <person name="Hillier L.W."/>
            <person name="Roote J."/>
            <person name="Ashburner M."/>
            <person name="Bergman C.M."/>
        </authorList>
    </citation>
    <scope>NUCLEOTIDE SEQUENCE [LARGE SCALE GENOMIC DNA]</scope>
    <source>
        <strain evidence="3">Tai18E2 / Tucson 14021-0261.01</strain>
    </source>
</reference>
<evidence type="ECO:0000313" key="2">
    <source>
        <dbReference type="EMBL" id="EDX02685.2"/>
    </source>
</evidence>
<evidence type="ECO:0000256" key="1">
    <source>
        <dbReference type="SAM" id="Phobius"/>
    </source>
</evidence>
<sequence>MYRKNKRSMSWEMQRDLYESWLILAIGALFRWNRWRPLTYAIISPLDPYSKYNSATVGDNERWAGVYFGCGLLLAILQYRPLWVRRCRHPVRILMLLCEVMLLLQLVHWLDGQLWHSFLGIIEELLLALGRGQWGSWIFRCPAGVRTLLLRGDIFDVFRLLSSFVIFVVALNSTAGEWRVSLDFLLIGCLPKTSRRRRLLYVDYKQKSYERRCNGLPPIPPPELLIYRRMCHLCLQQLETIPENCSKPPAL</sequence>
<proteinExistence type="predicted"/>
<name>B4Q2V1_DROYA</name>
<keyword evidence="1" id="KW-0472">Membrane</keyword>
<keyword evidence="1" id="KW-0812">Transmembrane</keyword>
<keyword evidence="3" id="KW-1185">Reference proteome</keyword>